<evidence type="ECO:0000259" key="8">
    <source>
        <dbReference type="PROSITE" id="PS51519"/>
    </source>
</evidence>
<evidence type="ECO:0000313" key="10">
    <source>
        <dbReference type="EnsemblProtists" id="EKX36409"/>
    </source>
</evidence>
<dbReference type="RefSeq" id="XP_005823389.1">
    <property type="nucleotide sequence ID" value="XM_005823332.1"/>
</dbReference>
<proteinExistence type="predicted"/>
<dbReference type="EnsemblProtists" id="EKX36409">
    <property type="protein sequence ID" value="EKX36409"/>
    <property type="gene ID" value="GUITHDRAFT_117409"/>
</dbReference>
<feature type="domain" description="RWP-RK" evidence="8">
    <location>
        <begin position="103"/>
        <end position="174"/>
    </location>
</feature>
<comment type="function">
    <text evidence="1">Putative transcription factor.</text>
</comment>
<dbReference type="EMBL" id="JH993074">
    <property type="protein sequence ID" value="EKX36409.1"/>
    <property type="molecule type" value="Genomic_DNA"/>
</dbReference>
<evidence type="ECO:0000313" key="11">
    <source>
        <dbReference type="Proteomes" id="UP000011087"/>
    </source>
</evidence>
<keyword evidence="2" id="KW-0805">Transcription regulation</keyword>
<reference evidence="11" key="2">
    <citation type="submission" date="2012-11" db="EMBL/GenBank/DDBJ databases">
        <authorList>
            <person name="Kuo A."/>
            <person name="Curtis B.A."/>
            <person name="Tanifuji G."/>
            <person name="Burki F."/>
            <person name="Gruber A."/>
            <person name="Irimia M."/>
            <person name="Maruyama S."/>
            <person name="Arias M.C."/>
            <person name="Ball S.G."/>
            <person name="Gile G.H."/>
            <person name="Hirakawa Y."/>
            <person name="Hopkins J.F."/>
            <person name="Rensing S.A."/>
            <person name="Schmutz J."/>
            <person name="Symeonidi A."/>
            <person name="Elias M."/>
            <person name="Eveleigh R.J."/>
            <person name="Herman E.K."/>
            <person name="Klute M.J."/>
            <person name="Nakayama T."/>
            <person name="Obornik M."/>
            <person name="Reyes-Prieto A."/>
            <person name="Armbrust E.V."/>
            <person name="Aves S.J."/>
            <person name="Beiko R.G."/>
            <person name="Coutinho P."/>
            <person name="Dacks J.B."/>
            <person name="Durnford D.G."/>
            <person name="Fast N.M."/>
            <person name="Green B.R."/>
            <person name="Grisdale C."/>
            <person name="Hempe F."/>
            <person name="Henrissat B."/>
            <person name="Hoppner M.P."/>
            <person name="Ishida K.-I."/>
            <person name="Kim E."/>
            <person name="Koreny L."/>
            <person name="Kroth P.G."/>
            <person name="Liu Y."/>
            <person name="Malik S.-B."/>
            <person name="Maier U.G."/>
            <person name="McRose D."/>
            <person name="Mock T."/>
            <person name="Neilson J.A."/>
            <person name="Onodera N.T."/>
            <person name="Poole A.M."/>
            <person name="Pritham E.J."/>
            <person name="Richards T.A."/>
            <person name="Rocap G."/>
            <person name="Roy S.W."/>
            <person name="Sarai C."/>
            <person name="Schaack S."/>
            <person name="Shirato S."/>
            <person name="Slamovits C.H."/>
            <person name="Spencer D.F."/>
            <person name="Suzuki S."/>
            <person name="Worden A.Z."/>
            <person name="Zauner S."/>
            <person name="Barry K."/>
            <person name="Bell C."/>
            <person name="Bharti A.K."/>
            <person name="Crow J.A."/>
            <person name="Grimwood J."/>
            <person name="Kramer R."/>
            <person name="Lindquist E."/>
            <person name="Lucas S."/>
            <person name="Salamov A."/>
            <person name="McFadden G.I."/>
            <person name="Lane C.E."/>
            <person name="Keeling P.J."/>
            <person name="Gray M.W."/>
            <person name="Grigoriev I.V."/>
            <person name="Archibald J.M."/>
        </authorList>
    </citation>
    <scope>NUCLEOTIDE SEQUENCE</scope>
    <source>
        <strain evidence="11">CCMP2712</strain>
    </source>
</reference>
<evidence type="ECO:0000256" key="4">
    <source>
        <dbReference type="ARBA" id="ARBA00023125"/>
    </source>
</evidence>
<keyword evidence="6" id="KW-0539">Nucleus</keyword>
<keyword evidence="11" id="KW-1185">Reference proteome</keyword>
<dbReference type="KEGG" id="gtt:GUITHDRAFT_117409"/>
<feature type="compositionally biased region" description="Acidic residues" evidence="7">
    <location>
        <begin position="55"/>
        <end position="69"/>
    </location>
</feature>
<dbReference type="GeneID" id="17293175"/>
<protein>
    <recommendedName>
        <fullName evidence="8">RWP-RK domain-containing protein</fullName>
    </recommendedName>
</protein>
<dbReference type="Proteomes" id="UP000011087">
    <property type="component" value="Unassembled WGS sequence"/>
</dbReference>
<keyword evidence="4" id="KW-0238">DNA-binding</keyword>
<evidence type="ECO:0000256" key="6">
    <source>
        <dbReference type="ARBA" id="ARBA00023242"/>
    </source>
</evidence>
<keyword evidence="5" id="KW-0804">Transcription</keyword>
<reference evidence="9 11" key="1">
    <citation type="journal article" date="2012" name="Nature">
        <title>Algal genomes reveal evolutionary mosaicism and the fate of nucleomorphs.</title>
        <authorList>
            <consortium name="DOE Joint Genome Institute"/>
            <person name="Curtis B.A."/>
            <person name="Tanifuji G."/>
            <person name="Burki F."/>
            <person name="Gruber A."/>
            <person name="Irimia M."/>
            <person name="Maruyama S."/>
            <person name="Arias M.C."/>
            <person name="Ball S.G."/>
            <person name="Gile G.H."/>
            <person name="Hirakawa Y."/>
            <person name="Hopkins J.F."/>
            <person name="Kuo A."/>
            <person name="Rensing S.A."/>
            <person name="Schmutz J."/>
            <person name="Symeonidi A."/>
            <person name="Elias M."/>
            <person name="Eveleigh R.J."/>
            <person name="Herman E.K."/>
            <person name="Klute M.J."/>
            <person name="Nakayama T."/>
            <person name="Obornik M."/>
            <person name="Reyes-Prieto A."/>
            <person name="Armbrust E.V."/>
            <person name="Aves S.J."/>
            <person name="Beiko R.G."/>
            <person name="Coutinho P."/>
            <person name="Dacks J.B."/>
            <person name="Durnford D.G."/>
            <person name="Fast N.M."/>
            <person name="Green B.R."/>
            <person name="Grisdale C.J."/>
            <person name="Hempel F."/>
            <person name="Henrissat B."/>
            <person name="Hoppner M.P."/>
            <person name="Ishida K."/>
            <person name="Kim E."/>
            <person name="Koreny L."/>
            <person name="Kroth P.G."/>
            <person name="Liu Y."/>
            <person name="Malik S.B."/>
            <person name="Maier U.G."/>
            <person name="McRose D."/>
            <person name="Mock T."/>
            <person name="Neilson J.A."/>
            <person name="Onodera N.T."/>
            <person name="Poole A.M."/>
            <person name="Pritham E.J."/>
            <person name="Richards T.A."/>
            <person name="Rocap G."/>
            <person name="Roy S.W."/>
            <person name="Sarai C."/>
            <person name="Schaack S."/>
            <person name="Shirato S."/>
            <person name="Slamovits C.H."/>
            <person name="Spencer D.F."/>
            <person name="Suzuki S."/>
            <person name="Worden A.Z."/>
            <person name="Zauner S."/>
            <person name="Barry K."/>
            <person name="Bell C."/>
            <person name="Bharti A.K."/>
            <person name="Crow J.A."/>
            <person name="Grimwood J."/>
            <person name="Kramer R."/>
            <person name="Lindquist E."/>
            <person name="Lucas S."/>
            <person name="Salamov A."/>
            <person name="McFadden G.I."/>
            <person name="Lane C.E."/>
            <person name="Keeling P.J."/>
            <person name="Gray M.W."/>
            <person name="Grigoriev I.V."/>
            <person name="Archibald J.M."/>
        </authorList>
    </citation>
    <scope>NUCLEOTIDE SEQUENCE</scope>
    <source>
        <strain evidence="9 11">CCMP2712</strain>
    </source>
</reference>
<name>L1IKG3_GUITC</name>
<dbReference type="InterPro" id="IPR044607">
    <property type="entry name" value="RKD-like"/>
</dbReference>
<dbReference type="PaxDb" id="55529-EKX36409"/>
<organism evidence="9">
    <name type="scientific">Guillardia theta (strain CCMP2712)</name>
    <name type="common">Cryptophyte</name>
    <dbReference type="NCBI Taxonomy" id="905079"/>
    <lineage>
        <taxon>Eukaryota</taxon>
        <taxon>Cryptophyceae</taxon>
        <taxon>Pyrenomonadales</taxon>
        <taxon>Geminigeraceae</taxon>
        <taxon>Guillardia</taxon>
    </lineage>
</organism>
<dbReference type="InterPro" id="IPR003035">
    <property type="entry name" value="RWP-RK_dom"/>
</dbReference>
<dbReference type="OrthoDB" id="6270329at2759"/>
<dbReference type="PANTHER" id="PTHR46373">
    <property type="entry name" value="PROTEIN RKD4"/>
    <property type="match status" value="1"/>
</dbReference>
<dbReference type="PROSITE" id="PS51519">
    <property type="entry name" value="RWP_RK"/>
    <property type="match status" value="1"/>
</dbReference>
<evidence type="ECO:0000313" key="9">
    <source>
        <dbReference type="EMBL" id="EKX36409.1"/>
    </source>
</evidence>
<evidence type="ECO:0000256" key="2">
    <source>
        <dbReference type="ARBA" id="ARBA00023015"/>
    </source>
</evidence>
<evidence type="ECO:0000256" key="1">
    <source>
        <dbReference type="ARBA" id="ARBA00004049"/>
    </source>
</evidence>
<evidence type="ECO:0000256" key="3">
    <source>
        <dbReference type="ARBA" id="ARBA00023054"/>
    </source>
</evidence>
<accession>L1IKG3</accession>
<sequence length="174" mass="20105">MSYTDDIDNLMLAKLYNPMCFTHSTPSTSDIYWCCQSEKEVYSIFQEDALLDFEQEDENEDEETQDEEDTSSKNNSDSCMSEETCPSQAKTLKELEESDYVIIHSRRGDRGMSNRVIITLDLVKKHFHLSIEDASSALGIGKSTMKHVCRRLGLKKWPYTRKEQKNKRSAAARR</sequence>
<evidence type="ECO:0000256" key="5">
    <source>
        <dbReference type="ARBA" id="ARBA00023163"/>
    </source>
</evidence>
<dbReference type="GO" id="GO:0003700">
    <property type="term" value="F:DNA-binding transcription factor activity"/>
    <property type="evidence" value="ECO:0007669"/>
    <property type="project" value="InterPro"/>
</dbReference>
<dbReference type="Pfam" id="PF02042">
    <property type="entry name" value="RWP-RK"/>
    <property type="match status" value="1"/>
</dbReference>
<dbReference type="PANTHER" id="PTHR46373:SF2">
    <property type="entry name" value="RWP-RK DOMAIN-CONTAINING PROTEIN"/>
    <property type="match status" value="1"/>
</dbReference>
<evidence type="ECO:0000256" key="7">
    <source>
        <dbReference type="SAM" id="MobiDB-lite"/>
    </source>
</evidence>
<reference evidence="10" key="3">
    <citation type="submission" date="2015-06" db="UniProtKB">
        <authorList>
            <consortium name="EnsemblProtists"/>
        </authorList>
    </citation>
    <scope>IDENTIFICATION</scope>
</reference>
<dbReference type="GO" id="GO:0003677">
    <property type="term" value="F:DNA binding"/>
    <property type="evidence" value="ECO:0007669"/>
    <property type="project" value="UniProtKB-KW"/>
</dbReference>
<feature type="region of interest" description="Disordered" evidence="7">
    <location>
        <begin position="55"/>
        <end position="87"/>
    </location>
</feature>
<dbReference type="HOGENOM" id="CLU_1542944_0_0_1"/>
<keyword evidence="3" id="KW-0175">Coiled coil</keyword>
<dbReference type="AlphaFoldDB" id="L1IKG3"/>
<feature type="compositionally biased region" description="Polar residues" evidence="7">
    <location>
        <begin position="72"/>
        <end position="87"/>
    </location>
</feature>
<gene>
    <name evidence="9" type="ORF">GUITHDRAFT_117409</name>
</gene>